<dbReference type="Gene3D" id="1.20.1260.20">
    <property type="entry name" value="PPE superfamily"/>
    <property type="match status" value="1"/>
</dbReference>
<evidence type="ECO:0000313" key="4">
    <source>
        <dbReference type="Proteomes" id="UP000324701"/>
    </source>
</evidence>
<dbReference type="InterPro" id="IPR038332">
    <property type="entry name" value="PPE_sf"/>
</dbReference>
<sequence>MFSARSARMWLGAGSEPMLAAASAWDALAAELSAMATLFSSAINGLAQASWQGWRRLP</sequence>
<dbReference type="Proteomes" id="UP000324701">
    <property type="component" value="Unassembled WGS sequence"/>
</dbReference>
<comment type="similarity">
    <text evidence="1">Belongs to the mycobacterial PPE family.</text>
</comment>
<feature type="domain" description="PPE" evidence="2">
    <location>
        <begin position="5"/>
        <end position="53"/>
    </location>
</feature>
<accession>A0A5B1BY31</accession>
<dbReference type="AlphaFoldDB" id="A0A5B1BY31"/>
<dbReference type="EMBL" id="VTZN01000002">
    <property type="protein sequence ID" value="KAA1252099.1"/>
    <property type="molecule type" value="Genomic_DNA"/>
</dbReference>
<keyword evidence="4" id="KW-1185">Reference proteome</keyword>
<gene>
    <name evidence="3" type="ORF">F0Q45_01010</name>
</gene>
<protein>
    <submittedName>
        <fullName evidence="3">PPE domain-containing protein</fullName>
    </submittedName>
</protein>
<dbReference type="SUPFAM" id="SSF140459">
    <property type="entry name" value="PE/PPE dimer-like"/>
    <property type="match status" value="1"/>
</dbReference>
<dbReference type="InterPro" id="IPR000030">
    <property type="entry name" value="PPE_dom"/>
</dbReference>
<reference evidence="3 4" key="1">
    <citation type="submission" date="2019-09" db="EMBL/GenBank/DDBJ databases">
        <title>Report of infection by Mycobacterium simiae a patient suffering from pulmonary tuberculosis.</title>
        <authorList>
            <person name="Mohanty P.S."/>
            <person name="Bansal A.K."/>
            <person name="Singh H."/>
            <person name="Sharma S."/>
            <person name="Patil S.A."/>
            <person name="Upadhaya P."/>
            <person name="Singh P.K."/>
            <person name="Kumar D."/>
            <person name="Kumar S."/>
            <person name="Singh R.K."/>
            <person name="Chaudhary B."/>
        </authorList>
    </citation>
    <scope>NUCLEOTIDE SEQUENCE [LARGE SCALE GENOMIC DNA]</scope>
    <source>
        <strain evidence="3 4">JAL-560-SIM</strain>
    </source>
</reference>
<evidence type="ECO:0000259" key="2">
    <source>
        <dbReference type="Pfam" id="PF00823"/>
    </source>
</evidence>
<organism evidence="3 4">
    <name type="scientific">Mycobacterium simiae</name>
    <name type="common">Mycobacterium habana</name>
    <dbReference type="NCBI Taxonomy" id="1784"/>
    <lineage>
        <taxon>Bacteria</taxon>
        <taxon>Bacillati</taxon>
        <taxon>Actinomycetota</taxon>
        <taxon>Actinomycetes</taxon>
        <taxon>Mycobacteriales</taxon>
        <taxon>Mycobacteriaceae</taxon>
        <taxon>Mycobacterium</taxon>
        <taxon>Mycobacterium simiae complex</taxon>
    </lineage>
</organism>
<comment type="caution">
    <text evidence="3">The sequence shown here is derived from an EMBL/GenBank/DDBJ whole genome shotgun (WGS) entry which is preliminary data.</text>
</comment>
<name>A0A5B1BY31_MYCSI</name>
<proteinExistence type="inferred from homology"/>
<evidence type="ECO:0000313" key="3">
    <source>
        <dbReference type="EMBL" id="KAA1252099.1"/>
    </source>
</evidence>
<dbReference type="Pfam" id="PF00823">
    <property type="entry name" value="PPE"/>
    <property type="match status" value="1"/>
</dbReference>
<evidence type="ECO:0000256" key="1">
    <source>
        <dbReference type="ARBA" id="ARBA00010652"/>
    </source>
</evidence>